<feature type="compositionally biased region" description="Basic and acidic residues" evidence="1">
    <location>
        <begin position="11"/>
        <end position="30"/>
    </location>
</feature>
<feature type="compositionally biased region" description="Polar residues" evidence="1">
    <location>
        <begin position="67"/>
        <end position="78"/>
    </location>
</feature>
<feature type="region of interest" description="Disordered" evidence="1">
    <location>
        <begin position="1"/>
        <end position="38"/>
    </location>
</feature>
<comment type="caution">
    <text evidence="2">The sequence shown here is derived from an EMBL/GenBank/DDBJ whole genome shotgun (WGS) entry which is preliminary data.</text>
</comment>
<gene>
    <name evidence="2" type="ORF">E2562_004445</name>
</gene>
<evidence type="ECO:0000313" key="2">
    <source>
        <dbReference type="EMBL" id="KAF0905480.1"/>
    </source>
</evidence>
<evidence type="ECO:0000313" key="3">
    <source>
        <dbReference type="Proteomes" id="UP000479710"/>
    </source>
</evidence>
<feature type="compositionally biased region" description="Polar residues" evidence="1">
    <location>
        <begin position="1"/>
        <end position="10"/>
    </location>
</feature>
<accession>A0A6G1CZE8</accession>
<dbReference type="AlphaFoldDB" id="A0A6G1CZE8"/>
<organism evidence="2 3">
    <name type="scientific">Oryza meyeriana var. granulata</name>
    <dbReference type="NCBI Taxonomy" id="110450"/>
    <lineage>
        <taxon>Eukaryota</taxon>
        <taxon>Viridiplantae</taxon>
        <taxon>Streptophyta</taxon>
        <taxon>Embryophyta</taxon>
        <taxon>Tracheophyta</taxon>
        <taxon>Spermatophyta</taxon>
        <taxon>Magnoliopsida</taxon>
        <taxon>Liliopsida</taxon>
        <taxon>Poales</taxon>
        <taxon>Poaceae</taxon>
        <taxon>BOP clade</taxon>
        <taxon>Oryzoideae</taxon>
        <taxon>Oryzeae</taxon>
        <taxon>Oryzinae</taxon>
        <taxon>Oryza</taxon>
        <taxon>Oryza meyeriana</taxon>
    </lineage>
</organism>
<dbReference type="EMBL" id="SPHZ02000007">
    <property type="protein sequence ID" value="KAF0905480.1"/>
    <property type="molecule type" value="Genomic_DNA"/>
</dbReference>
<feature type="region of interest" description="Disordered" evidence="1">
    <location>
        <begin position="62"/>
        <end position="97"/>
    </location>
</feature>
<evidence type="ECO:0000256" key="1">
    <source>
        <dbReference type="SAM" id="MobiDB-lite"/>
    </source>
</evidence>
<proteinExistence type="predicted"/>
<name>A0A6G1CZE8_9ORYZ</name>
<keyword evidence="3" id="KW-1185">Reference proteome</keyword>
<sequence>MSTPSLATTSDQKEARNKKAREYRQQKKEASQGVDQSAVTNVTAQVPCLSKQKAIATDVENAATLPAMSTPSPATTSDVKLRSIMGEHNGRGYHEMT</sequence>
<dbReference type="Proteomes" id="UP000479710">
    <property type="component" value="Unassembled WGS sequence"/>
</dbReference>
<protein>
    <submittedName>
        <fullName evidence="2">Uncharacterized protein</fullName>
    </submittedName>
</protein>
<feature type="compositionally biased region" description="Basic and acidic residues" evidence="1">
    <location>
        <begin position="88"/>
        <end position="97"/>
    </location>
</feature>
<reference evidence="2 3" key="1">
    <citation type="submission" date="2019-11" db="EMBL/GenBank/DDBJ databases">
        <title>Whole genome sequence of Oryza granulata.</title>
        <authorList>
            <person name="Li W."/>
        </authorList>
    </citation>
    <scope>NUCLEOTIDE SEQUENCE [LARGE SCALE GENOMIC DNA]</scope>
    <source>
        <strain evidence="3">cv. Menghai</strain>
        <tissue evidence="2">Leaf</tissue>
    </source>
</reference>